<sequence length="335" mass="37606">MKSGLAAALLVLVAAGSQAQQRPELRVRRLTLPRELADPDNQFSGLYIVDQQLLLLSESRLQDRAEAKLYGLKLSDLSRQLTDTAYALPHRTFPIRNLEILRGKINGQHQVYEGLEALTMVGSTLYLSVETTTPSTNCYLLRGTLTGTAVVLDTTFLQPIPKPTFADGTHVYNAGFEALTTDRGRLFGFFEYNYFAGGSYAYQLPVKGGPGAGKALPIEPLPFRLTDITRTGRRRFTAINYFFQGGGEEAVYRTPDTDPANTGLIKSGTTYQSYCRLVTLRRRGRHFRWQPLADLPPRYMNYNWEGIAAYQNGYFLLNDKYTPARPYSSVLLYVQ</sequence>
<feature type="chain" id="PRO_5021456861" description="DUF5103 domain-containing protein" evidence="1">
    <location>
        <begin position="20"/>
        <end position="335"/>
    </location>
</feature>
<dbReference type="EMBL" id="SRLC01000001">
    <property type="protein sequence ID" value="TGE23704.1"/>
    <property type="molecule type" value="Genomic_DNA"/>
</dbReference>
<proteinExistence type="predicted"/>
<keyword evidence="1" id="KW-0732">Signal</keyword>
<dbReference type="OrthoDB" id="9812256at2"/>
<accession>A0A4Z0Q272</accession>
<name>A0A4Z0Q272_9BACT</name>
<dbReference type="RefSeq" id="WP_135460622.1">
    <property type="nucleotide sequence ID" value="NZ_SRLC01000001.1"/>
</dbReference>
<evidence type="ECO:0008006" key="4">
    <source>
        <dbReference type="Google" id="ProtNLM"/>
    </source>
</evidence>
<evidence type="ECO:0000313" key="3">
    <source>
        <dbReference type="Proteomes" id="UP000297549"/>
    </source>
</evidence>
<comment type="caution">
    <text evidence="2">The sequence shown here is derived from an EMBL/GenBank/DDBJ whole genome shotgun (WGS) entry which is preliminary data.</text>
</comment>
<protein>
    <recommendedName>
        <fullName evidence="4">DUF5103 domain-containing protein</fullName>
    </recommendedName>
</protein>
<evidence type="ECO:0000313" key="2">
    <source>
        <dbReference type="EMBL" id="TGE23704.1"/>
    </source>
</evidence>
<evidence type="ECO:0000256" key="1">
    <source>
        <dbReference type="SAM" id="SignalP"/>
    </source>
</evidence>
<dbReference type="AlphaFoldDB" id="A0A4Z0Q272"/>
<feature type="signal peptide" evidence="1">
    <location>
        <begin position="1"/>
        <end position="19"/>
    </location>
</feature>
<gene>
    <name evidence="2" type="ORF">E5K00_00385</name>
</gene>
<keyword evidence="3" id="KW-1185">Reference proteome</keyword>
<reference evidence="2 3" key="1">
    <citation type="submission" date="2019-04" db="EMBL/GenBank/DDBJ databases">
        <authorList>
            <person name="Feng G."/>
            <person name="Zhang J."/>
            <person name="Zhu H."/>
        </authorList>
    </citation>
    <scope>NUCLEOTIDE SEQUENCE [LARGE SCALE GENOMIC DNA]</scope>
    <source>
        <strain evidence="2 3">JCM 31653</strain>
    </source>
</reference>
<dbReference type="Proteomes" id="UP000297549">
    <property type="component" value="Unassembled WGS sequence"/>
</dbReference>
<organism evidence="2 3">
    <name type="scientific">Hymenobacter aquaticus</name>
    <dbReference type="NCBI Taxonomy" id="1867101"/>
    <lineage>
        <taxon>Bacteria</taxon>
        <taxon>Pseudomonadati</taxon>
        <taxon>Bacteroidota</taxon>
        <taxon>Cytophagia</taxon>
        <taxon>Cytophagales</taxon>
        <taxon>Hymenobacteraceae</taxon>
        <taxon>Hymenobacter</taxon>
    </lineage>
</organism>